<dbReference type="GO" id="GO:0050982">
    <property type="term" value="P:detection of mechanical stimulus"/>
    <property type="evidence" value="ECO:0007669"/>
    <property type="project" value="TreeGrafter"/>
</dbReference>
<name>A0A8C4QI69_EPTBU</name>
<comment type="subcellular location">
    <subcellularLocation>
        <location evidence="1">Membrane</location>
        <topology evidence="1">Multi-pass membrane protein</topology>
    </subcellularLocation>
</comment>
<feature type="transmembrane region" description="Helical" evidence="6">
    <location>
        <begin position="109"/>
        <end position="132"/>
    </location>
</feature>
<feature type="domain" description="Polycystin" evidence="7">
    <location>
        <begin position="289"/>
        <end position="451"/>
    </location>
</feature>
<evidence type="ECO:0000259" key="7">
    <source>
        <dbReference type="Pfam" id="PF20519"/>
    </source>
</evidence>
<evidence type="ECO:0000313" key="8">
    <source>
        <dbReference type="Ensembl" id="ENSEBUP00000015011.1"/>
    </source>
</evidence>
<dbReference type="Pfam" id="PF20519">
    <property type="entry name" value="Polycystin_dom"/>
    <property type="match status" value="1"/>
</dbReference>
<keyword evidence="9" id="KW-1185">Reference proteome</keyword>
<keyword evidence="4 6" id="KW-1133">Transmembrane helix</keyword>
<sequence length="452" mass="52315">MSIFMRISTSRFTRLERLSVCVCLLFLMMITNAMFFGLQSRIDSGMTETGATNYFSVGLLYVIVCSSFIELPVSLLVVRIFRCRLPKQKGPQHKKHATWKLCSGPLPHWTLYIAWFLIAISILSSGFFTILYSMEWGPVKAKKWLVGFLLSFGVNIILTQPIKIVLITVYIILLKKVFKLSKTELLEQEKEELEYFGLDLNLQGKNGVQEKSNVSKKPVLNLPEEDYIDDTPVMSKARRVNELRAEKRRREFYLSLLYIIVILAIVYASNDDFTYRFFETLYRLTGKSFKQVKTIENYWQWMNEKLVPLLLSGNQKSPSFIPVFKSLILGSVRLRQKRTVKDIVVYKRIKNLTICLNHGYMSGDDERMYKPNWVPMLELERNGTTESQSSGTESWWVFDEQPHSHGLASEGRLDTYDATGYIVNIPSHVRLKEILQSVQNSSWIDSNTKVLL</sequence>
<keyword evidence="3 6" id="KW-0812">Transmembrane</keyword>
<reference evidence="8" key="1">
    <citation type="submission" date="2025-08" db="UniProtKB">
        <authorList>
            <consortium name="Ensembl"/>
        </authorList>
    </citation>
    <scope>IDENTIFICATION</scope>
</reference>
<evidence type="ECO:0000256" key="1">
    <source>
        <dbReference type="ARBA" id="ARBA00004141"/>
    </source>
</evidence>
<feature type="transmembrane region" description="Helical" evidence="6">
    <location>
        <begin position="20"/>
        <end position="38"/>
    </location>
</feature>
<protein>
    <recommendedName>
        <fullName evidence="7">Polycystin domain-containing protein</fullName>
    </recommendedName>
</protein>
<feature type="transmembrane region" description="Helical" evidence="6">
    <location>
        <begin position="144"/>
        <end position="173"/>
    </location>
</feature>
<accession>A0A8C4QI69</accession>
<reference evidence="8" key="2">
    <citation type="submission" date="2025-09" db="UniProtKB">
        <authorList>
            <consortium name="Ensembl"/>
        </authorList>
    </citation>
    <scope>IDENTIFICATION</scope>
</reference>
<dbReference type="InterPro" id="IPR051223">
    <property type="entry name" value="Polycystin"/>
</dbReference>
<dbReference type="PANTHER" id="PTHR10877">
    <property type="entry name" value="POLYCYSTIN FAMILY MEMBER"/>
    <property type="match status" value="1"/>
</dbReference>
<proteinExistence type="inferred from homology"/>
<keyword evidence="5 6" id="KW-0472">Membrane</keyword>
<evidence type="ECO:0000256" key="6">
    <source>
        <dbReference type="SAM" id="Phobius"/>
    </source>
</evidence>
<feature type="transmembrane region" description="Helical" evidence="6">
    <location>
        <begin position="58"/>
        <end position="81"/>
    </location>
</feature>
<evidence type="ECO:0000256" key="5">
    <source>
        <dbReference type="ARBA" id="ARBA00023136"/>
    </source>
</evidence>
<dbReference type="GeneTree" id="ENSGT00940000164047"/>
<feature type="transmembrane region" description="Helical" evidence="6">
    <location>
        <begin position="252"/>
        <end position="269"/>
    </location>
</feature>
<dbReference type="InterPro" id="IPR046791">
    <property type="entry name" value="Polycystin_dom"/>
</dbReference>
<dbReference type="GO" id="GO:0016020">
    <property type="term" value="C:membrane"/>
    <property type="evidence" value="ECO:0007669"/>
    <property type="project" value="UniProtKB-SubCell"/>
</dbReference>
<dbReference type="AlphaFoldDB" id="A0A8C4QI69"/>
<comment type="similarity">
    <text evidence="2">Belongs to the polycystin family.</text>
</comment>
<dbReference type="Ensembl" id="ENSEBUT00000015587.1">
    <property type="protein sequence ID" value="ENSEBUP00000015011.1"/>
    <property type="gene ID" value="ENSEBUG00000009459.1"/>
</dbReference>
<dbReference type="GO" id="GO:0005262">
    <property type="term" value="F:calcium channel activity"/>
    <property type="evidence" value="ECO:0007669"/>
    <property type="project" value="TreeGrafter"/>
</dbReference>
<organism evidence="8 9">
    <name type="scientific">Eptatretus burgeri</name>
    <name type="common">Inshore hagfish</name>
    <dbReference type="NCBI Taxonomy" id="7764"/>
    <lineage>
        <taxon>Eukaryota</taxon>
        <taxon>Metazoa</taxon>
        <taxon>Chordata</taxon>
        <taxon>Craniata</taxon>
        <taxon>Vertebrata</taxon>
        <taxon>Cyclostomata</taxon>
        <taxon>Myxini</taxon>
        <taxon>Myxiniformes</taxon>
        <taxon>Myxinidae</taxon>
        <taxon>Eptatretinae</taxon>
        <taxon>Eptatretus</taxon>
    </lineage>
</organism>
<evidence type="ECO:0000313" key="9">
    <source>
        <dbReference type="Proteomes" id="UP000694388"/>
    </source>
</evidence>
<evidence type="ECO:0000256" key="3">
    <source>
        <dbReference type="ARBA" id="ARBA00022692"/>
    </source>
</evidence>
<dbReference type="PANTHER" id="PTHR10877:SF150">
    <property type="entry name" value="REJ DOMAIN-CONTAINING PROTEIN"/>
    <property type="match status" value="1"/>
</dbReference>
<evidence type="ECO:0000256" key="4">
    <source>
        <dbReference type="ARBA" id="ARBA00022989"/>
    </source>
</evidence>
<dbReference type="Proteomes" id="UP000694388">
    <property type="component" value="Unplaced"/>
</dbReference>
<evidence type="ECO:0000256" key="2">
    <source>
        <dbReference type="ARBA" id="ARBA00007200"/>
    </source>
</evidence>